<dbReference type="EMBL" id="AMCI01007371">
    <property type="protein sequence ID" value="EJW92744.1"/>
    <property type="molecule type" value="Genomic_DNA"/>
</dbReference>
<name>J9FZH5_9ZZZZ</name>
<reference evidence="1" key="1">
    <citation type="journal article" date="2012" name="PLoS ONE">
        <title>Gene sets for utilization of primary and secondary nutrition supplies in the distal gut of endangered iberian lynx.</title>
        <authorList>
            <person name="Alcaide M."/>
            <person name="Messina E."/>
            <person name="Richter M."/>
            <person name="Bargiela R."/>
            <person name="Peplies J."/>
            <person name="Huws S.A."/>
            <person name="Newbold C.J."/>
            <person name="Golyshin P.N."/>
            <person name="Simon M.A."/>
            <person name="Lopez G."/>
            <person name="Yakimov M.M."/>
            <person name="Ferrer M."/>
        </authorList>
    </citation>
    <scope>NUCLEOTIDE SEQUENCE</scope>
</reference>
<organism evidence="1">
    <name type="scientific">gut metagenome</name>
    <dbReference type="NCBI Taxonomy" id="749906"/>
    <lineage>
        <taxon>unclassified sequences</taxon>
        <taxon>metagenomes</taxon>
        <taxon>organismal metagenomes</taxon>
    </lineage>
</organism>
<comment type="caution">
    <text evidence="1">The sequence shown here is derived from an EMBL/GenBank/DDBJ whole genome shotgun (WGS) entry which is preliminary data.</text>
</comment>
<evidence type="ECO:0000313" key="1">
    <source>
        <dbReference type="EMBL" id="EJW92744.1"/>
    </source>
</evidence>
<proteinExistence type="predicted"/>
<accession>J9FZH5</accession>
<dbReference type="AlphaFoldDB" id="J9FZH5"/>
<gene>
    <name evidence="1" type="ORF">EVA_19150</name>
</gene>
<protein>
    <submittedName>
        <fullName evidence="1">Uncharacterized protein</fullName>
    </submittedName>
</protein>
<sequence length="45" mass="5454">MCLFYFLSDFILKLCDIIFNQYIGTVSLFRIFIVYKRIIESPHMT</sequence>